<feature type="transmembrane region" description="Helical" evidence="2">
    <location>
        <begin position="82"/>
        <end position="102"/>
    </location>
</feature>
<feature type="transmembrane region" description="Helical" evidence="2">
    <location>
        <begin position="58"/>
        <end position="76"/>
    </location>
</feature>
<proteinExistence type="predicted"/>
<evidence type="ECO:0000256" key="1">
    <source>
        <dbReference type="SAM" id="Coils"/>
    </source>
</evidence>
<organism evidence="3 4">
    <name type="scientific">Salipaludibacillus agaradhaerens</name>
    <name type="common">Bacillus agaradhaerens</name>
    <dbReference type="NCBI Taxonomy" id="76935"/>
    <lineage>
        <taxon>Bacteria</taxon>
        <taxon>Bacillati</taxon>
        <taxon>Bacillota</taxon>
        <taxon>Bacilli</taxon>
        <taxon>Bacillales</taxon>
        <taxon>Bacillaceae</taxon>
    </lineage>
</organism>
<feature type="coiled-coil region" evidence="1">
    <location>
        <begin position="160"/>
        <end position="201"/>
    </location>
</feature>
<accession>A0A9Q4B6B6</accession>
<keyword evidence="2" id="KW-0472">Membrane</keyword>
<sequence>MKRDVERKLRVFSKELNSLLNHLHDASKTNEKTVLPLLLKNAIDYCVQLLQQLFSWRGLFLALLPVSMMTVLWENIETIFDLPLPSLVILTIIIAGLFIAWLRSRLLEEMSRIGSRFFHIRVYEKRREKEYKSLIALAKEKDFIATLKKELMQEMKAPHNEELETELAMQQEIIDDNEAVIQELLEKLNASEELAKLFNERSDMAMTFLFNLKNKLTMLVQDQFNLDNINFGINYSLYKIDDTGLSFIDGYGINKAEFLEFIPFKNTDNTFVQAIHTTYQSPLILDNSISWKRTLQDGSEWIISLHLDDSNREKFNYDTESGKLNVSLIQELLWICCELLNKFSHKSHS</sequence>
<name>A0A9Q4B6B6_SALAG</name>
<dbReference type="AlphaFoldDB" id="A0A9Q4B6B6"/>
<evidence type="ECO:0000313" key="3">
    <source>
        <dbReference type="EMBL" id="MCR6098725.1"/>
    </source>
</evidence>
<evidence type="ECO:0000256" key="2">
    <source>
        <dbReference type="SAM" id="Phobius"/>
    </source>
</evidence>
<keyword evidence="2" id="KW-0812">Transmembrane</keyword>
<dbReference type="EMBL" id="JABXYM010000002">
    <property type="protein sequence ID" value="MCR6098725.1"/>
    <property type="molecule type" value="Genomic_DNA"/>
</dbReference>
<dbReference type="RefSeq" id="WP_257823113.1">
    <property type="nucleotide sequence ID" value="NZ_JABXYM010000002.1"/>
</dbReference>
<dbReference type="Proteomes" id="UP001057753">
    <property type="component" value="Unassembled WGS sequence"/>
</dbReference>
<keyword evidence="2" id="KW-1133">Transmembrane helix</keyword>
<comment type="caution">
    <text evidence="3">The sequence shown here is derived from an EMBL/GenBank/DDBJ whole genome shotgun (WGS) entry which is preliminary data.</text>
</comment>
<reference evidence="3" key="1">
    <citation type="submission" date="2020-06" db="EMBL/GenBank/DDBJ databases">
        <title>Insight into the genomes of haloalkaliphilic bacilli from Kenyan soda lakes.</title>
        <authorList>
            <person name="Mwirichia R."/>
            <person name="Villamizar G.C."/>
            <person name="Poehlein A."/>
            <person name="Mugweru J."/>
            <person name="Kipnyargis A."/>
            <person name="Kiplimo D."/>
            <person name="Orwa P."/>
            <person name="Daniel R."/>
        </authorList>
    </citation>
    <scope>NUCLEOTIDE SEQUENCE</scope>
    <source>
        <strain evidence="3">B1096_S55</strain>
    </source>
</reference>
<keyword evidence="1" id="KW-0175">Coiled coil</keyword>
<keyword evidence="4" id="KW-1185">Reference proteome</keyword>
<evidence type="ECO:0000313" key="4">
    <source>
        <dbReference type="Proteomes" id="UP001057753"/>
    </source>
</evidence>
<gene>
    <name evidence="3" type="ORF">HXA33_19635</name>
</gene>
<protein>
    <submittedName>
        <fullName evidence="3">Uncharacterized protein</fullName>
    </submittedName>
</protein>